<feature type="non-terminal residue" evidence="1">
    <location>
        <position position="44"/>
    </location>
</feature>
<gene>
    <name evidence="1" type="ORF">CSUI_005329</name>
</gene>
<dbReference type="VEuPathDB" id="ToxoDB:CSUI_005329"/>
<protein>
    <submittedName>
        <fullName evidence="1">Uncharacterized protein</fullName>
    </submittedName>
</protein>
<evidence type="ECO:0000313" key="2">
    <source>
        <dbReference type="Proteomes" id="UP000221165"/>
    </source>
</evidence>
<dbReference type="EMBL" id="MIGC01002577">
    <property type="protein sequence ID" value="PHJ20833.1"/>
    <property type="molecule type" value="Genomic_DNA"/>
</dbReference>
<dbReference type="RefSeq" id="XP_067922519.1">
    <property type="nucleotide sequence ID" value="XM_068065505.1"/>
</dbReference>
<dbReference type="AlphaFoldDB" id="A0A2C6KYD5"/>
<comment type="caution">
    <text evidence="1">The sequence shown here is derived from an EMBL/GenBank/DDBJ whole genome shotgun (WGS) entry which is preliminary data.</text>
</comment>
<sequence>MFRLIPASWRQEINHLHHAPLCDSVAWRCRVNPCMGSIKPGIAS</sequence>
<name>A0A2C6KYD5_9APIC</name>
<proteinExistence type="predicted"/>
<keyword evidence="2" id="KW-1185">Reference proteome</keyword>
<dbReference type="GeneID" id="94428716"/>
<accession>A0A2C6KYD5</accession>
<dbReference type="Proteomes" id="UP000221165">
    <property type="component" value="Unassembled WGS sequence"/>
</dbReference>
<evidence type="ECO:0000313" key="1">
    <source>
        <dbReference type="EMBL" id="PHJ20833.1"/>
    </source>
</evidence>
<reference evidence="1 2" key="1">
    <citation type="journal article" date="2017" name="Int. J. Parasitol.">
        <title>The genome of the protozoan parasite Cystoisospora suis and a reverse vaccinology approach to identify vaccine candidates.</title>
        <authorList>
            <person name="Palmieri N."/>
            <person name="Shrestha A."/>
            <person name="Ruttkowski B."/>
            <person name="Beck T."/>
            <person name="Vogl C."/>
            <person name="Tomley F."/>
            <person name="Blake D.P."/>
            <person name="Joachim A."/>
        </authorList>
    </citation>
    <scope>NUCLEOTIDE SEQUENCE [LARGE SCALE GENOMIC DNA]</scope>
    <source>
        <strain evidence="1 2">Wien I</strain>
    </source>
</reference>
<organism evidence="1 2">
    <name type="scientific">Cystoisospora suis</name>
    <dbReference type="NCBI Taxonomy" id="483139"/>
    <lineage>
        <taxon>Eukaryota</taxon>
        <taxon>Sar</taxon>
        <taxon>Alveolata</taxon>
        <taxon>Apicomplexa</taxon>
        <taxon>Conoidasida</taxon>
        <taxon>Coccidia</taxon>
        <taxon>Eucoccidiorida</taxon>
        <taxon>Eimeriorina</taxon>
        <taxon>Sarcocystidae</taxon>
        <taxon>Cystoisospora</taxon>
    </lineage>
</organism>